<evidence type="ECO:0000313" key="2">
    <source>
        <dbReference type="EMBL" id="GET86877.1"/>
    </source>
</evidence>
<feature type="region of interest" description="Disordered" evidence="1">
    <location>
        <begin position="132"/>
        <end position="151"/>
    </location>
</feature>
<feature type="compositionally biased region" description="Basic and acidic residues" evidence="1">
    <location>
        <begin position="223"/>
        <end position="234"/>
    </location>
</feature>
<organism evidence="4 5">
    <name type="scientific">Leishmania tarentolae</name>
    <name type="common">Sauroleishmania tarentolae</name>
    <dbReference type="NCBI Taxonomy" id="5689"/>
    <lineage>
        <taxon>Eukaryota</taxon>
        <taxon>Discoba</taxon>
        <taxon>Euglenozoa</taxon>
        <taxon>Kinetoplastea</taxon>
        <taxon>Metakinetoplastina</taxon>
        <taxon>Trypanosomatida</taxon>
        <taxon>Trypanosomatidae</taxon>
        <taxon>Leishmaniinae</taxon>
        <taxon>Leishmania</taxon>
        <taxon>lizard Leishmania</taxon>
    </lineage>
</organism>
<evidence type="ECO:0000256" key="1">
    <source>
        <dbReference type="SAM" id="MobiDB-lite"/>
    </source>
</evidence>
<dbReference type="VEuPathDB" id="TriTrypDB:LtaPh_1302741"/>
<feature type="region of interest" description="Disordered" evidence="1">
    <location>
        <begin position="192"/>
        <end position="248"/>
    </location>
</feature>
<gene>
    <name evidence="2" type="ORF">LtaPh_1302661</name>
    <name evidence="3" type="ORF">LtaPh_1302701</name>
    <name evidence="4" type="ORF">LtaPh_1302741</name>
</gene>
<dbReference type="OrthoDB" id="278464at2759"/>
<dbReference type="EMBL" id="BLBS01000017">
    <property type="protein sequence ID" value="GET86877.1"/>
    <property type="molecule type" value="Genomic_DNA"/>
</dbReference>
<dbReference type="EMBL" id="BLBS01000017">
    <property type="protein sequence ID" value="GET86881.1"/>
    <property type="molecule type" value="Genomic_DNA"/>
</dbReference>
<dbReference type="VEuPathDB" id="TriTrypDB:LtaPh_1302661"/>
<dbReference type="Proteomes" id="UP000419144">
    <property type="component" value="Unassembled WGS sequence"/>
</dbReference>
<evidence type="ECO:0000313" key="5">
    <source>
        <dbReference type="Proteomes" id="UP000419144"/>
    </source>
</evidence>
<name>A0A640KCM0_LEITA</name>
<protein>
    <submittedName>
        <fullName evidence="4">Alpha tubulin</fullName>
    </submittedName>
</protein>
<dbReference type="EMBL" id="BLBS01000017">
    <property type="protein sequence ID" value="GET86885.1"/>
    <property type="molecule type" value="Genomic_DNA"/>
</dbReference>
<dbReference type="VEuPathDB" id="TriTrypDB:LtaPh_1302701"/>
<dbReference type="AlphaFoldDB" id="A0A640KCM0"/>
<evidence type="ECO:0000313" key="3">
    <source>
        <dbReference type="EMBL" id="GET86881.1"/>
    </source>
</evidence>
<sequence>MCLFEERERRAARFILFILGGGRVRVCIARVSCAPGGEGGKEQGVGKSRVADARHMAAAGPCSLKTEGCAPPRVCPSVCAHEPHVLLWGCSFSQRACVCVCVCVCVPTLPAPHAHTHTRTVSAPVCGRVGRREGSQLRGREGAPDSGDTHAHHSLLFDLFHVSAKGRERQGPPPQIGERACVCRRGRRMLEEEEDGEWKDGGGAQRGRRAAPPLSHPPPAVLSEKKNTDEGEKKTAKRRIARTRAPSLPRAGRHACTHIIGRRHERTLVLLDVLLAHVVRGLGADLLVVLLQRSEILARLGELALLHALTHVPVHEGALAVHQVKLVVNAGKHLSDRRRVGNHAHGALHLREVTARHNGRRLVVDAALEARRAPVDELNRPLRLDRRNRGVDILRHDITAVHEAARHVLAVAGIALGQHASGLKDRVRDVSNGQLLVVRLLRRHHGSVARQHEVDARVRHKVRLELRQVHVQRAIEAQRRRQGRHHLADQAVHVRVRRALNVERATSEVVDGLIVKHRRNIGVLEQRVRRQHAVVRLHDGRRHLRARVHGVAKLRLLAVVHRQALQQQRTEARARAATHRVEHHKALETSAVVRQLANAVQRKVDDLLADRVVATSVVVRRILLARHQLLGVEQLAVRAGAHLIHDRGLQVQEEAARNVLAGASLREERVERVILNTDALVRGHGAIRLDAVLKAEQLPARVTDLAAGLADVDADSLTHG</sequence>
<keyword evidence="5" id="KW-1185">Reference proteome</keyword>
<evidence type="ECO:0000313" key="4">
    <source>
        <dbReference type="EMBL" id="GET86885.1"/>
    </source>
</evidence>
<comment type="caution">
    <text evidence="4">The sequence shown here is derived from an EMBL/GenBank/DDBJ whole genome shotgun (WGS) entry which is preliminary data.</text>
</comment>
<proteinExistence type="predicted"/>
<reference evidence="4 5" key="1">
    <citation type="submission" date="2019-11" db="EMBL/GenBank/DDBJ databases">
        <title>Leishmania tarentolae CDS.</title>
        <authorList>
            <person name="Goto Y."/>
            <person name="Yamagishi J."/>
        </authorList>
    </citation>
    <scope>NUCLEOTIDE SEQUENCE [LARGE SCALE GENOMIC DNA]</scope>
    <source>
        <strain evidence="4 5">Parrot Tar II</strain>
    </source>
</reference>
<accession>A0A640KCM0</accession>